<dbReference type="EMBL" id="BMAV01018472">
    <property type="protein sequence ID" value="GFY70873.1"/>
    <property type="molecule type" value="Genomic_DNA"/>
</dbReference>
<proteinExistence type="predicted"/>
<dbReference type="AlphaFoldDB" id="A0A8X6YHL9"/>
<feature type="non-terminal residue" evidence="1">
    <location>
        <position position="1"/>
    </location>
</feature>
<reference evidence="1" key="1">
    <citation type="submission" date="2020-08" db="EMBL/GenBank/DDBJ databases">
        <title>Multicomponent nature underlies the extraordinary mechanical properties of spider dragline silk.</title>
        <authorList>
            <person name="Kono N."/>
            <person name="Nakamura H."/>
            <person name="Mori M."/>
            <person name="Yoshida Y."/>
            <person name="Ohtoshi R."/>
            <person name="Malay A.D."/>
            <person name="Moran D.A.P."/>
            <person name="Tomita M."/>
            <person name="Numata K."/>
            <person name="Arakawa K."/>
        </authorList>
    </citation>
    <scope>NUCLEOTIDE SEQUENCE</scope>
</reference>
<sequence>FTGFLLYFHRRNPLFSTRSKRHLRISVPRTDQVQRSKSHHFQKPLKALLWLELHGAQLTNKVQKVIGSKKPAKKVTFWTDSRDVQKMDSGLLQPC</sequence>
<accession>A0A8X6YHL9</accession>
<evidence type="ECO:0000313" key="1">
    <source>
        <dbReference type="EMBL" id="GFY70873.1"/>
    </source>
</evidence>
<protein>
    <submittedName>
        <fullName evidence="1">Uncharacterized protein</fullName>
    </submittedName>
</protein>
<evidence type="ECO:0000313" key="2">
    <source>
        <dbReference type="Proteomes" id="UP000886998"/>
    </source>
</evidence>
<dbReference type="Proteomes" id="UP000886998">
    <property type="component" value="Unassembled WGS sequence"/>
</dbReference>
<comment type="caution">
    <text evidence="1">The sequence shown here is derived from an EMBL/GenBank/DDBJ whole genome shotgun (WGS) entry which is preliminary data.</text>
</comment>
<gene>
    <name evidence="1" type="ORF">TNIN_220791</name>
</gene>
<name>A0A8X6YHL9_9ARAC</name>
<organism evidence="1 2">
    <name type="scientific">Trichonephila inaurata madagascariensis</name>
    <dbReference type="NCBI Taxonomy" id="2747483"/>
    <lineage>
        <taxon>Eukaryota</taxon>
        <taxon>Metazoa</taxon>
        <taxon>Ecdysozoa</taxon>
        <taxon>Arthropoda</taxon>
        <taxon>Chelicerata</taxon>
        <taxon>Arachnida</taxon>
        <taxon>Araneae</taxon>
        <taxon>Araneomorphae</taxon>
        <taxon>Entelegynae</taxon>
        <taxon>Araneoidea</taxon>
        <taxon>Nephilidae</taxon>
        <taxon>Trichonephila</taxon>
        <taxon>Trichonephila inaurata</taxon>
    </lineage>
</organism>
<keyword evidence="2" id="KW-1185">Reference proteome</keyword>